<dbReference type="EMBL" id="JACHWP010000001">
    <property type="protein sequence ID" value="MBB3022006.1"/>
    <property type="molecule type" value="Genomic_DNA"/>
</dbReference>
<keyword evidence="3" id="KW-1185">Reference proteome</keyword>
<evidence type="ECO:0000313" key="2">
    <source>
        <dbReference type="EMBL" id="MBB3022006.1"/>
    </source>
</evidence>
<organism evidence="2 3">
    <name type="scientific">Helcobacillus massiliensis</name>
    <dbReference type="NCBI Taxonomy" id="521392"/>
    <lineage>
        <taxon>Bacteria</taxon>
        <taxon>Bacillati</taxon>
        <taxon>Actinomycetota</taxon>
        <taxon>Actinomycetes</taxon>
        <taxon>Micrococcales</taxon>
        <taxon>Dermabacteraceae</taxon>
        <taxon>Helcobacillus</taxon>
    </lineage>
</organism>
<protein>
    <recommendedName>
        <fullName evidence="4">Pilus assembly protein</fullName>
    </recommendedName>
</protein>
<accession>A0A839R0T5</accession>
<evidence type="ECO:0008006" key="4">
    <source>
        <dbReference type="Google" id="ProtNLM"/>
    </source>
</evidence>
<dbReference type="Proteomes" id="UP000568050">
    <property type="component" value="Unassembled WGS sequence"/>
</dbReference>
<reference evidence="2 3" key="1">
    <citation type="submission" date="2020-08" db="EMBL/GenBank/DDBJ databases">
        <title>Sequencing the genomes of 1000 actinobacteria strains.</title>
        <authorList>
            <person name="Klenk H.-P."/>
        </authorList>
    </citation>
    <scope>NUCLEOTIDE SEQUENCE [LARGE SCALE GENOMIC DNA]</scope>
    <source>
        <strain evidence="2 3">DSM 23040</strain>
    </source>
</reference>
<evidence type="ECO:0000256" key="1">
    <source>
        <dbReference type="SAM" id="Phobius"/>
    </source>
</evidence>
<name>A0A839R0T5_9MICO</name>
<keyword evidence="1" id="KW-1133">Transmembrane helix</keyword>
<sequence>MPRPLLRPLPRFSARLPSRLREERGSIIAEFPLVMVLVVGLALTLTQLALFVYVRNGLIDAAVQGAHHASLYGNGVEDGTNRTYAIADRRFHSLVDPEVSADRTADGMITVRVRADLPLVGFIGPRGGLVVEGHAVDEDSL</sequence>
<keyword evidence="1" id="KW-0472">Membrane</keyword>
<feature type="transmembrane region" description="Helical" evidence="1">
    <location>
        <begin position="31"/>
        <end position="54"/>
    </location>
</feature>
<dbReference type="AlphaFoldDB" id="A0A839R0T5"/>
<gene>
    <name evidence="2" type="ORF">FHX50_000254</name>
</gene>
<dbReference type="RefSeq" id="WP_221187074.1">
    <property type="nucleotide sequence ID" value="NZ_CBCSFZ010000003.1"/>
</dbReference>
<evidence type="ECO:0000313" key="3">
    <source>
        <dbReference type="Proteomes" id="UP000568050"/>
    </source>
</evidence>
<comment type="caution">
    <text evidence="2">The sequence shown here is derived from an EMBL/GenBank/DDBJ whole genome shotgun (WGS) entry which is preliminary data.</text>
</comment>
<proteinExistence type="predicted"/>
<keyword evidence="1" id="KW-0812">Transmembrane</keyword>